<evidence type="ECO:0000313" key="3">
    <source>
        <dbReference type="EMBL" id="PSR57028.1"/>
    </source>
</evidence>
<feature type="chain" id="PRO_5015587346" description="SusD-like N-terminal domain-containing protein" evidence="2">
    <location>
        <begin position="26"/>
        <end position="117"/>
    </location>
</feature>
<evidence type="ECO:0000256" key="1">
    <source>
        <dbReference type="SAM" id="MobiDB-lite"/>
    </source>
</evidence>
<feature type="compositionally biased region" description="Low complexity" evidence="1">
    <location>
        <begin position="106"/>
        <end position="117"/>
    </location>
</feature>
<organism evidence="3 4">
    <name type="scientific">Adhaeribacter arboris</name>
    <dbReference type="NCBI Taxonomy" id="2072846"/>
    <lineage>
        <taxon>Bacteria</taxon>
        <taxon>Pseudomonadati</taxon>
        <taxon>Bacteroidota</taxon>
        <taxon>Cytophagia</taxon>
        <taxon>Cytophagales</taxon>
        <taxon>Hymenobacteraceae</taxon>
        <taxon>Adhaeribacter</taxon>
    </lineage>
</organism>
<keyword evidence="4" id="KW-1185">Reference proteome</keyword>
<dbReference type="Proteomes" id="UP000240357">
    <property type="component" value="Unassembled WGS sequence"/>
</dbReference>
<proteinExistence type="predicted"/>
<feature type="compositionally biased region" description="Low complexity" evidence="1">
    <location>
        <begin position="89"/>
        <end position="98"/>
    </location>
</feature>
<gene>
    <name evidence="3" type="ORF">AHMF7605_27860</name>
</gene>
<keyword evidence="2" id="KW-0732">Signal</keyword>
<evidence type="ECO:0000256" key="2">
    <source>
        <dbReference type="SAM" id="SignalP"/>
    </source>
</evidence>
<dbReference type="InterPro" id="IPR011990">
    <property type="entry name" value="TPR-like_helical_dom_sf"/>
</dbReference>
<accession>A0A2T2YNF6</accession>
<evidence type="ECO:0000313" key="4">
    <source>
        <dbReference type="Proteomes" id="UP000240357"/>
    </source>
</evidence>
<protein>
    <recommendedName>
        <fullName evidence="5">SusD-like N-terminal domain-containing protein</fullName>
    </recommendedName>
</protein>
<dbReference type="EMBL" id="PYFT01000001">
    <property type="protein sequence ID" value="PSR57028.1"/>
    <property type="molecule type" value="Genomic_DNA"/>
</dbReference>
<feature type="region of interest" description="Disordered" evidence="1">
    <location>
        <begin position="89"/>
        <end position="117"/>
    </location>
</feature>
<dbReference type="PROSITE" id="PS51257">
    <property type="entry name" value="PROKAR_LIPOPROTEIN"/>
    <property type="match status" value="1"/>
</dbReference>
<comment type="caution">
    <text evidence="3">The sequence shown here is derived from an EMBL/GenBank/DDBJ whole genome shotgun (WGS) entry which is preliminary data.</text>
</comment>
<name>A0A2T2YNF6_9BACT</name>
<dbReference type="AlphaFoldDB" id="A0A2T2YNF6"/>
<feature type="signal peptide" evidence="2">
    <location>
        <begin position="1"/>
        <end position="25"/>
    </location>
</feature>
<sequence length="117" mass="12734">MKNLKNKKVGLIVVLATLLSFGACKDLDEEVYSAAIPENFFQTKDQVMAGFVMPYAFMQTHIYQVHFALQEFVTDEAVAPVRGATSIRTGPGTAFTATPGPPPNPGLNWNGTICGRR</sequence>
<reference evidence="3 4" key="1">
    <citation type="submission" date="2018-03" db="EMBL/GenBank/DDBJ databases">
        <title>Adhaeribacter sp. HMF7605 Genome sequencing and assembly.</title>
        <authorList>
            <person name="Kang H."/>
            <person name="Kang J."/>
            <person name="Cha I."/>
            <person name="Kim H."/>
            <person name="Joh K."/>
        </authorList>
    </citation>
    <scope>NUCLEOTIDE SEQUENCE [LARGE SCALE GENOMIC DNA]</scope>
    <source>
        <strain evidence="3 4">HMF7605</strain>
    </source>
</reference>
<evidence type="ECO:0008006" key="5">
    <source>
        <dbReference type="Google" id="ProtNLM"/>
    </source>
</evidence>
<dbReference type="SUPFAM" id="SSF48452">
    <property type="entry name" value="TPR-like"/>
    <property type="match status" value="1"/>
</dbReference>